<dbReference type="RefSeq" id="WP_184453288.1">
    <property type="nucleotide sequence ID" value="NZ_JACHMK010000001.1"/>
</dbReference>
<feature type="transmembrane region" description="Helical" evidence="2">
    <location>
        <begin position="100"/>
        <end position="122"/>
    </location>
</feature>
<gene>
    <name evidence="3" type="ORF">HD592_001671</name>
</gene>
<dbReference type="PANTHER" id="PTHR34821:SF2">
    <property type="entry name" value="INNER MEMBRANE PROTEIN YDCZ"/>
    <property type="match status" value="1"/>
</dbReference>
<feature type="region of interest" description="Disordered" evidence="1">
    <location>
        <begin position="155"/>
        <end position="178"/>
    </location>
</feature>
<evidence type="ECO:0000256" key="1">
    <source>
        <dbReference type="SAM" id="MobiDB-lite"/>
    </source>
</evidence>
<evidence type="ECO:0000313" key="4">
    <source>
        <dbReference type="Proteomes" id="UP000617426"/>
    </source>
</evidence>
<name>A0A923IZ90_9ACTO</name>
<accession>A0A923IZ90</accession>
<feature type="transmembrane region" description="Helical" evidence="2">
    <location>
        <begin position="72"/>
        <end position="94"/>
    </location>
</feature>
<feature type="transmembrane region" description="Helical" evidence="2">
    <location>
        <begin position="34"/>
        <end position="60"/>
    </location>
</feature>
<keyword evidence="2" id="KW-0812">Transmembrane</keyword>
<proteinExistence type="predicted"/>
<dbReference type="Pfam" id="PF04657">
    <property type="entry name" value="DMT_YdcZ"/>
    <property type="match status" value="2"/>
</dbReference>
<dbReference type="GO" id="GO:0005886">
    <property type="term" value="C:plasma membrane"/>
    <property type="evidence" value="ECO:0007669"/>
    <property type="project" value="TreeGrafter"/>
</dbReference>
<keyword evidence="4" id="KW-1185">Reference proteome</keyword>
<dbReference type="AlphaFoldDB" id="A0A923IZ90"/>
<evidence type="ECO:0000313" key="3">
    <source>
        <dbReference type="EMBL" id="MBB6335106.1"/>
    </source>
</evidence>
<feature type="transmembrane region" description="Helical" evidence="2">
    <location>
        <begin position="129"/>
        <end position="151"/>
    </location>
</feature>
<comment type="caution">
    <text evidence="3">The sequence shown here is derived from an EMBL/GenBank/DDBJ whole genome shotgun (WGS) entry which is preliminary data.</text>
</comment>
<dbReference type="Proteomes" id="UP000617426">
    <property type="component" value="Unassembled WGS sequence"/>
</dbReference>
<dbReference type="PANTHER" id="PTHR34821">
    <property type="entry name" value="INNER MEMBRANE PROTEIN YDCZ"/>
    <property type="match status" value="1"/>
</dbReference>
<feature type="compositionally biased region" description="Basic and acidic residues" evidence="1">
    <location>
        <begin position="163"/>
        <end position="174"/>
    </location>
</feature>
<feature type="transmembrane region" description="Helical" evidence="2">
    <location>
        <begin position="185"/>
        <end position="204"/>
    </location>
</feature>
<evidence type="ECO:0000256" key="2">
    <source>
        <dbReference type="SAM" id="Phobius"/>
    </source>
</evidence>
<dbReference type="EMBL" id="JACHMK010000001">
    <property type="protein sequence ID" value="MBB6335106.1"/>
    <property type="molecule type" value="Genomic_DNA"/>
</dbReference>
<dbReference type="InterPro" id="IPR006750">
    <property type="entry name" value="YdcZ"/>
</dbReference>
<organism evidence="3 4">
    <name type="scientific">Schaalia hyovaginalis</name>
    <dbReference type="NCBI Taxonomy" id="29316"/>
    <lineage>
        <taxon>Bacteria</taxon>
        <taxon>Bacillati</taxon>
        <taxon>Actinomycetota</taxon>
        <taxon>Actinomycetes</taxon>
        <taxon>Actinomycetales</taxon>
        <taxon>Actinomycetaceae</taxon>
        <taxon>Schaalia</taxon>
    </lineage>
</organism>
<protein>
    <submittedName>
        <fullName evidence="3">Transporter family-2 protein</fullName>
    </submittedName>
</protein>
<keyword evidence="2" id="KW-0472">Membrane</keyword>
<feature type="transmembrane region" description="Helical" evidence="2">
    <location>
        <begin position="312"/>
        <end position="331"/>
    </location>
</feature>
<reference evidence="3" key="1">
    <citation type="submission" date="2020-08" db="EMBL/GenBank/DDBJ databases">
        <title>Sequencing the genomes of 1000 actinobacteria strains.</title>
        <authorList>
            <person name="Klenk H.-P."/>
        </authorList>
    </citation>
    <scope>NUCLEOTIDE SEQUENCE</scope>
    <source>
        <strain evidence="3">DSM 10695</strain>
    </source>
</reference>
<feature type="transmembrane region" description="Helical" evidence="2">
    <location>
        <begin position="255"/>
        <end position="278"/>
    </location>
</feature>
<sequence length="332" mass="33372">MLVLLIVVLTGLLPPLQTAINSRLNGFVGSPLRAALVSFSTGALILVLFVVLAFGPAGVLADLAEATRAPAWMWLGGLLGAAIASSSIFAFPRLGSIETALWPLLGSVTASIGVDAAGWLGVDQRPLSLLRVLGALGVLIGVSAASGALVLGRSDSGGPGRGTRAEHPDAERGSARPLPGTAHPWPWRVLLLVAGAGGGIQGAVNGALGRRIDAPFVAALISFLTGALALALVVGIQAIGSRGAPEAERTAGGPWWMWLGGLLGAVFVTTATFAVPAIGAGPANVATYAGTSASSLLIDRFGWLLAPRKSVAPLQVLGVLLVLLGVLAVQLG</sequence>
<feature type="transmembrane region" description="Helical" evidence="2">
    <location>
        <begin position="216"/>
        <end position="240"/>
    </location>
</feature>
<keyword evidence="2" id="KW-1133">Transmembrane helix</keyword>